<dbReference type="Pfam" id="PF00440">
    <property type="entry name" value="TetR_N"/>
    <property type="match status" value="1"/>
</dbReference>
<dbReference type="InterPro" id="IPR009057">
    <property type="entry name" value="Homeodomain-like_sf"/>
</dbReference>
<dbReference type="InterPro" id="IPR041583">
    <property type="entry name" value="TetR_C_31"/>
</dbReference>
<gene>
    <name evidence="4" type="ORF">ACFPCZ_06150</name>
</gene>
<dbReference type="EMBL" id="JBHSIY010000006">
    <property type="protein sequence ID" value="MFC4866209.1"/>
    <property type="molecule type" value="Genomic_DNA"/>
</dbReference>
<accession>A0ABV9SIT2</accession>
<dbReference type="PANTHER" id="PTHR30055">
    <property type="entry name" value="HTH-TYPE TRANSCRIPTIONAL REGULATOR RUTR"/>
    <property type="match status" value="1"/>
</dbReference>
<dbReference type="Proteomes" id="UP001595858">
    <property type="component" value="Unassembled WGS sequence"/>
</dbReference>
<dbReference type="InterPro" id="IPR036271">
    <property type="entry name" value="Tet_transcr_reg_TetR-rel_C_sf"/>
</dbReference>
<comment type="caution">
    <text evidence="4">The sequence shown here is derived from an EMBL/GenBank/DDBJ whole genome shotgun (WGS) entry which is preliminary data.</text>
</comment>
<proteinExistence type="predicted"/>
<sequence length="191" mass="19979">MTTEAAADGRRARGERRRAELIAATLRVVEAGGVAGVTHRAVAREAGVPASSAVYHFATLDDLLVAALTSATDTYVEQLHAMARQHEDVPAALAGLVADGAVTDRRRALAECELTLLAVRRPALRPVVRRYLTALTEAVARCTGDPTAVRAAVAAVDGLFLQGLLDERGVEAAEIRAVLTHILGAGEDSGP</sequence>
<evidence type="ECO:0000256" key="2">
    <source>
        <dbReference type="PROSITE-ProRule" id="PRU00335"/>
    </source>
</evidence>
<dbReference type="Gene3D" id="1.10.357.10">
    <property type="entry name" value="Tetracycline Repressor, domain 2"/>
    <property type="match status" value="1"/>
</dbReference>
<dbReference type="InterPro" id="IPR001647">
    <property type="entry name" value="HTH_TetR"/>
</dbReference>
<feature type="DNA-binding region" description="H-T-H motif" evidence="2">
    <location>
        <begin position="38"/>
        <end position="57"/>
    </location>
</feature>
<dbReference type="RefSeq" id="WP_345555203.1">
    <property type="nucleotide sequence ID" value="NZ_BAAAQI010000001.1"/>
</dbReference>
<keyword evidence="5" id="KW-1185">Reference proteome</keyword>
<dbReference type="PANTHER" id="PTHR30055:SF231">
    <property type="entry name" value="TRANSCRIPTIONAL REGULATORY PROTEIN (PROBABLY DEOR-FAMILY)-RELATED"/>
    <property type="match status" value="1"/>
</dbReference>
<evidence type="ECO:0000313" key="4">
    <source>
        <dbReference type="EMBL" id="MFC4866209.1"/>
    </source>
</evidence>
<evidence type="ECO:0000313" key="5">
    <source>
        <dbReference type="Proteomes" id="UP001595858"/>
    </source>
</evidence>
<dbReference type="Pfam" id="PF17940">
    <property type="entry name" value="TetR_C_31"/>
    <property type="match status" value="1"/>
</dbReference>
<dbReference type="SUPFAM" id="SSF46689">
    <property type="entry name" value="Homeodomain-like"/>
    <property type="match status" value="1"/>
</dbReference>
<dbReference type="InterPro" id="IPR050109">
    <property type="entry name" value="HTH-type_TetR-like_transc_reg"/>
</dbReference>
<dbReference type="SUPFAM" id="SSF48498">
    <property type="entry name" value="Tetracyclin repressor-like, C-terminal domain"/>
    <property type="match status" value="1"/>
</dbReference>
<protein>
    <submittedName>
        <fullName evidence="4">TetR/AcrR family transcriptional regulator</fullName>
    </submittedName>
</protein>
<feature type="domain" description="HTH tetR-type" evidence="3">
    <location>
        <begin position="15"/>
        <end position="75"/>
    </location>
</feature>
<keyword evidence="1 2" id="KW-0238">DNA-binding</keyword>
<reference evidence="5" key="1">
    <citation type="journal article" date="2019" name="Int. J. Syst. Evol. Microbiol.">
        <title>The Global Catalogue of Microorganisms (GCM) 10K type strain sequencing project: providing services to taxonomists for standard genome sequencing and annotation.</title>
        <authorList>
            <consortium name="The Broad Institute Genomics Platform"/>
            <consortium name="The Broad Institute Genome Sequencing Center for Infectious Disease"/>
            <person name="Wu L."/>
            <person name="Ma J."/>
        </authorList>
    </citation>
    <scope>NUCLEOTIDE SEQUENCE [LARGE SCALE GENOMIC DNA]</scope>
    <source>
        <strain evidence="5">CGMCC 4.7304</strain>
    </source>
</reference>
<evidence type="ECO:0000256" key="1">
    <source>
        <dbReference type="ARBA" id="ARBA00023125"/>
    </source>
</evidence>
<evidence type="ECO:0000259" key="3">
    <source>
        <dbReference type="PROSITE" id="PS50977"/>
    </source>
</evidence>
<name>A0ABV9SIT2_9ACTN</name>
<organism evidence="4 5">
    <name type="scientific">Streptomonospora arabica</name>
    <dbReference type="NCBI Taxonomy" id="412417"/>
    <lineage>
        <taxon>Bacteria</taxon>
        <taxon>Bacillati</taxon>
        <taxon>Actinomycetota</taxon>
        <taxon>Actinomycetes</taxon>
        <taxon>Streptosporangiales</taxon>
        <taxon>Nocardiopsidaceae</taxon>
        <taxon>Streptomonospora</taxon>
    </lineage>
</organism>
<dbReference type="PROSITE" id="PS50977">
    <property type="entry name" value="HTH_TETR_2"/>
    <property type="match status" value="1"/>
</dbReference>